<keyword evidence="3" id="KW-1185">Reference proteome</keyword>
<sequence length="154" mass="17304">MLFVHRASEQQQASFYNCDLSISCRKVFFYDKDLYTYSVLTSPSATYADARAKLHQAEYSSDLTDTEGGSRKRKASAKLIQSQVSSQSESKVKETQRVHGKMLNALLKKQDGSVVEVPEGVVFPLKTQADVEALDEKLGDLSLMSAIRHLRRMH</sequence>
<dbReference type="AlphaFoldDB" id="A0ABD0X6V1"/>
<comment type="caution">
    <text evidence="2">The sequence shown here is derived from an EMBL/GenBank/DDBJ whole genome shotgun (WGS) entry which is preliminary data.</text>
</comment>
<dbReference type="EMBL" id="JAGEUA010000005">
    <property type="protein sequence ID" value="KAL0978916.1"/>
    <property type="molecule type" value="Genomic_DNA"/>
</dbReference>
<evidence type="ECO:0000313" key="2">
    <source>
        <dbReference type="EMBL" id="KAL0978916.1"/>
    </source>
</evidence>
<feature type="region of interest" description="Disordered" evidence="1">
    <location>
        <begin position="58"/>
        <end position="95"/>
    </location>
</feature>
<reference evidence="2 3" key="1">
    <citation type="submission" date="2024-06" db="EMBL/GenBank/DDBJ databases">
        <authorList>
            <person name="Pan Q."/>
            <person name="Wen M."/>
            <person name="Jouanno E."/>
            <person name="Zahm M."/>
            <person name="Klopp C."/>
            <person name="Cabau C."/>
            <person name="Louis A."/>
            <person name="Berthelot C."/>
            <person name="Parey E."/>
            <person name="Roest Crollius H."/>
            <person name="Montfort J."/>
            <person name="Robinson-Rechavi M."/>
            <person name="Bouchez O."/>
            <person name="Lampietro C."/>
            <person name="Lopez Roques C."/>
            <person name="Donnadieu C."/>
            <person name="Postlethwait J."/>
            <person name="Bobe J."/>
            <person name="Verreycken H."/>
            <person name="Guiguen Y."/>
        </authorList>
    </citation>
    <scope>NUCLEOTIDE SEQUENCE [LARGE SCALE GENOMIC DNA]</scope>
    <source>
        <strain evidence="2">Up_M1</strain>
        <tissue evidence="2">Testis</tissue>
    </source>
</reference>
<evidence type="ECO:0000256" key="1">
    <source>
        <dbReference type="SAM" id="MobiDB-lite"/>
    </source>
</evidence>
<proteinExistence type="predicted"/>
<name>A0ABD0X6V1_UMBPY</name>
<evidence type="ECO:0000313" key="3">
    <source>
        <dbReference type="Proteomes" id="UP001557470"/>
    </source>
</evidence>
<gene>
    <name evidence="2" type="ORF">UPYG_G00177780</name>
</gene>
<dbReference type="Proteomes" id="UP001557470">
    <property type="component" value="Unassembled WGS sequence"/>
</dbReference>
<accession>A0ABD0X6V1</accession>
<organism evidence="2 3">
    <name type="scientific">Umbra pygmaea</name>
    <name type="common">Eastern mudminnow</name>
    <dbReference type="NCBI Taxonomy" id="75934"/>
    <lineage>
        <taxon>Eukaryota</taxon>
        <taxon>Metazoa</taxon>
        <taxon>Chordata</taxon>
        <taxon>Craniata</taxon>
        <taxon>Vertebrata</taxon>
        <taxon>Euteleostomi</taxon>
        <taxon>Actinopterygii</taxon>
        <taxon>Neopterygii</taxon>
        <taxon>Teleostei</taxon>
        <taxon>Protacanthopterygii</taxon>
        <taxon>Esociformes</taxon>
        <taxon>Umbridae</taxon>
        <taxon>Umbra</taxon>
    </lineage>
</organism>
<protein>
    <submittedName>
        <fullName evidence="2">Uncharacterized protein</fullName>
    </submittedName>
</protein>